<protein>
    <submittedName>
        <fullName evidence="1">Uncharacterized protein</fullName>
    </submittedName>
</protein>
<accession>A0AAU7TR02</accession>
<dbReference type="AlphaFoldDB" id="A0AAU7TR02"/>
<reference evidence="1" key="1">
    <citation type="submission" date="2024-06" db="EMBL/GenBank/DDBJ databases">
        <title>Multiomics insights into the TNT degradation mechanism by Pantoea sp. BJ2 isolated from an ammunition destruction site.</title>
        <authorList>
            <person name="Luo J."/>
        </authorList>
    </citation>
    <scope>NUCLEOTIDE SEQUENCE</scope>
    <source>
        <strain evidence="1">BJ2</strain>
    </source>
</reference>
<name>A0AAU7TR02_9GAMM</name>
<sequence>MFDGYFRNYYGVDNPKTPSCTPDDYVPYIDIVYLNTIPKNIDNKLIDGAISSDMSRTELAKKLSNFQDDRVSGFNGAMIYDLKDESVIIYTFDLSSPNEIRKTIKKRKNNFIR</sequence>
<gene>
    <name evidence="1" type="ORF">AAF463_11705</name>
</gene>
<organism evidence="1">
    <name type="scientific">Pantoea sp. BJ2</name>
    <dbReference type="NCBI Taxonomy" id="3141322"/>
    <lineage>
        <taxon>Bacteria</taxon>
        <taxon>Pseudomonadati</taxon>
        <taxon>Pseudomonadota</taxon>
        <taxon>Gammaproteobacteria</taxon>
        <taxon>Enterobacterales</taxon>
        <taxon>Erwiniaceae</taxon>
        <taxon>Pantoea</taxon>
    </lineage>
</organism>
<evidence type="ECO:0000313" key="1">
    <source>
        <dbReference type="EMBL" id="XBV43282.1"/>
    </source>
</evidence>
<dbReference type="EMBL" id="CP158292">
    <property type="protein sequence ID" value="XBV43282.1"/>
    <property type="molecule type" value="Genomic_DNA"/>
</dbReference>
<proteinExistence type="predicted"/>
<dbReference type="RefSeq" id="WP_350260816.1">
    <property type="nucleotide sequence ID" value="NZ_CP158292.1"/>
</dbReference>